<protein>
    <recommendedName>
        <fullName evidence="4">D-aminoacyl-tRNA deacylase</fullName>
        <ecNumber evidence="4">3.1.1.96</ecNumber>
    </recommendedName>
</protein>
<gene>
    <name evidence="4" type="primary">dtdA</name>
    <name evidence="5" type="ORF">NTE_01385</name>
</gene>
<keyword evidence="6" id="KW-1185">Reference proteome</keyword>
<proteinExistence type="inferred from homology"/>
<keyword evidence="1 4" id="KW-0479">Metal-binding</keyword>
<dbReference type="SUPFAM" id="SSF142535">
    <property type="entry name" value="AF0625-like"/>
    <property type="match status" value="1"/>
</dbReference>
<evidence type="ECO:0000313" key="5">
    <source>
        <dbReference type="EMBL" id="AIF83452.1"/>
    </source>
</evidence>
<dbReference type="Gene3D" id="3.40.630.50">
    <property type="entry name" value="AF0625-like"/>
    <property type="match status" value="1"/>
</dbReference>
<keyword evidence="3 4" id="KW-0862">Zinc</keyword>
<dbReference type="EC" id="3.1.1.96" evidence="4"/>
<dbReference type="GO" id="GO:0008270">
    <property type="term" value="F:zinc ion binding"/>
    <property type="evidence" value="ECO:0007669"/>
    <property type="project" value="UniProtKB-UniRule"/>
</dbReference>
<dbReference type="InterPro" id="IPR018033">
    <property type="entry name" value="Deacylase_DtdA_archaea"/>
</dbReference>
<dbReference type="GO" id="GO:0051499">
    <property type="term" value="F:D-aminoacyl-tRNA deacylase activity"/>
    <property type="evidence" value="ECO:0007669"/>
    <property type="project" value="UniProtKB-UniRule"/>
</dbReference>
<comment type="subunit">
    <text evidence="4">Monomer.</text>
</comment>
<dbReference type="RefSeq" id="WP_148700222.1">
    <property type="nucleotide sequence ID" value="NZ_CP007174.1"/>
</dbReference>
<comment type="function">
    <text evidence="4">D-aminoacyl-tRNA deacylase with broad substrate specificity. By recycling D-aminoacyl-tRNA to D-amino acids and free tRNA molecules, this enzyme counteracts the toxicity associated with the formation of D-aminoacyl-tRNA entities in vivo.</text>
</comment>
<dbReference type="PANTHER" id="PTHR34667">
    <property type="entry name" value="D-AMINOACYL-TRNA DEACYLASE"/>
    <property type="match status" value="1"/>
</dbReference>
<comment type="catalytic activity">
    <reaction evidence="4">
        <text>a D-aminoacyl-tRNA + H2O = a tRNA + a D-alpha-amino acid + H(+)</text>
        <dbReference type="Rhea" id="RHEA:13953"/>
        <dbReference type="Rhea" id="RHEA-COMP:10123"/>
        <dbReference type="Rhea" id="RHEA-COMP:10124"/>
        <dbReference type="ChEBI" id="CHEBI:15377"/>
        <dbReference type="ChEBI" id="CHEBI:15378"/>
        <dbReference type="ChEBI" id="CHEBI:59871"/>
        <dbReference type="ChEBI" id="CHEBI:78442"/>
        <dbReference type="ChEBI" id="CHEBI:79333"/>
        <dbReference type="EC" id="3.1.1.96"/>
    </reaction>
</comment>
<dbReference type="OrthoDB" id="9863at2157"/>
<reference evidence="5 6" key="1">
    <citation type="journal article" date="2014" name="PLoS ONE">
        <title>Genome Sequence of Candidatus Nitrososphaera evergladensis from Group I.1b Enriched from Everglades Soil Reveals Novel Genomic Features of the Ammonia-Oxidizing Archaea.</title>
        <authorList>
            <person name="Zhalnina K.V."/>
            <person name="Dias R."/>
            <person name="Leonard M.T."/>
            <person name="Dorr de Quadros P."/>
            <person name="Camargo F.A."/>
            <person name="Drew J.C."/>
            <person name="Farmerie W.G."/>
            <person name="Daroub S.H."/>
            <person name="Triplett E.W."/>
        </authorList>
    </citation>
    <scope>NUCLEOTIDE SEQUENCE [LARGE SCALE GENOMIC DNA]</scope>
    <source>
        <strain evidence="5 6">SR1</strain>
    </source>
</reference>
<dbReference type="eggNOG" id="arCOG01616">
    <property type="taxonomic scope" value="Archaea"/>
</dbReference>
<dbReference type="PIRSF" id="PIRSF016210">
    <property type="entry name" value="UCP016210"/>
    <property type="match status" value="1"/>
</dbReference>
<dbReference type="HOGENOM" id="CLU_056464_1_0_2"/>
<dbReference type="Proteomes" id="UP000028194">
    <property type="component" value="Chromosome"/>
</dbReference>
<dbReference type="KEGG" id="nev:NTE_01385"/>
<dbReference type="Pfam" id="PF04414">
    <property type="entry name" value="tRNA_deacylase"/>
    <property type="match status" value="1"/>
</dbReference>
<comment type="catalytic activity">
    <reaction evidence="4">
        <text>glycyl-tRNA(Ala) + H2O = tRNA(Ala) + glycine + H(+)</text>
        <dbReference type="Rhea" id="RHEA:53744"/>
        <dbReference type="Rhea" id="RHEA-COMP:9657"/>
        <dbReference type="Rhea" id="RHEA-COMP:13640"/>
        <dbReference type="ChEBI" id="CHEBI:15377"/>
        <dbReference type="ChEBI" id="CHEBI:15378"/>
        <dbReference type="ChEBI" id="CHEBI:57305"/>
        <dbReference type="ChEBI" id="CHEBI:78442"/>
        <dbReference type="ChEBI" id="CHEBI:78522"/>
        <dbReference type="EC" id="3.1.1.96"/>
    </reaction>
</comment>
<comment type="similarity">
    <text evidence="4">Belongs to the DtdA deacylase family.</text>
</comment>
<evidence type="ECO:0000256" key="3">
    <source>
        <dbReference type="ARBA" id="ARBA00022833"/>
    </source>
</evidence>
<evidence type="ECO:0000256" key="4">
    <source>
        <dbReference type="HAMAP-Rule" id="MF_00562"/>
    </source>
</evidence>
<evidence type="ECO:0000256" key="1">
    <source>
        <dbReference type="ARBA" id="ARBA00022723"/>
    </source>
</evidence>
<dbReference type="EMBL" id="CP007174">
    <property type="protein sequence ID" value="AIF83452.1"/>
    <property type="molecule type" value="Genomic_DNA"/>
</dbReference>
<dbReference type="AlphaFoldDB" id="A0A075MRK9"/>
<evidence type="ECO:0000256" key="2">
    <source>
        <dbReference type="ARBA" id="ARBA00022801"/>
    </source>
</evidence>
<dbReference type="HAMAP" id="MF_00562">
    <property type="entry name" value="Deacylase_DtdA"/>
    <property type="match status" value="1"/>
</dbReference>
<sequence length="273" mass="29279">MRDFILVASSQDLAGVTMSDYLRSKQGFAPDGLHDRKEGQSFSSPAHSSAKLYVANESLLTLETLDTTYPDARAFVFLSKHRSDSGIPTLTCHCTGNFADAPFGGNPKEMAVALPSLQKAYLKAITNAQVPGYDVIIEATHHGPTSLKKPVLFVELGSSEKQWADRGAAKAMCDSLLAVLANGIKPCEKVAVAIGGTHYPTKFNKLLLESEFGLAAVASKHALDAIDEAMLAQMIEKSVEKVTHIVLDAKGLGSHKDRIMRLAENTGLAVLKV</sequence>
<keyword evidence="2 4" id="KW-0378">Hydrolase</keyword>
<dbReference type="STRING" id="1459636.NTE_01385"/>
<dbReference type="GO" id="GO:0019478">
    <property type="term" value="P:D-amino acid catabolic process"/>
    <property type="evidence" value="ECO:0007669"/>
    <property type="project" value="UniProtKB-UniRule"/>
</dbReference>
<organism evidence="5 6">
    <name type="scientific">Candidatus Nitrososphaera evergladensis SR1</name>
    <dbReference type="NCBI Taxonomy" id="1459636"/>
    <lineage>
        <taxon>Archaea</taxon>
        <taxon>Nitrososphaerota</taxon>
        <taxon>Nitrososphaeria</taxon>
        <taxon>Nitrososphaerales</taxon>
        <taxon>Nitrososphaeraceae</taxon>
        <taxon>Nitrososphaera</taxon>
    </lineage>
</organism>
<dbReference type="GeneID" id="41597181"/>
<dbReference type="Gene3D" id="3.40.50.10700">
    <property type="entry name" value="AF0625-like"/>
    <property type="match status" value="1"/>
</dbReference>
<comment type="cofactor">
    <cofactor evidence="4">
        <name>Zn(2+)</name>
        <dbReference type="ChEBI" id="CHEBI:29105"/>
    </cofactor>
    <text evidence="4">Binds 2 Zn(2+) ions per subunit.</text>
</comment>
<dbReference type="PANTHER" id="PTHR34667:SF1">
    <property type="entry name" value="D-AMINOACYL-TRNA DEACYLASE"/>
    <property type="match status" value="1"/>
</dbReference>
<evidence type="ECO:0000313" key="6">
    <source>
        <dbReference type="Proteomes" id="UP000028194"/>
    </source>
</evidence>
<dbReference type="InterPro" id="IPR007508">
    <property type="entry name" value="DtdA"/>
</dbReference>
<accession>A0A075MRK9</accession>
<dbReference type="GO" id="GO:0106026">
    <property type="term" value="F:Gly-tRNA(Ala) deacylase activity"/>
    <property type="evidence" value="ECO:0007669"/>
    <property type="project" value="RHEA"/>
</dbReference>
<name>A0A075MRK9_9ARCH</name>